<dbReference type="Gene3D" id="3.40.50.300">
    <property type="entry name" value="P-loop containing nucleotide triphosphate hydrolases"/>
    <property type="match status" value="1"/>
</dbReference>
<dbReference type="EMBL" id="AJVK01036968">
    <property type="status" value="NOT_ANNOTATED_CDS"/>
    <property type="molecule type" value="Genomic_DNA"/>
</dbReference>
<dbReference type="PANTHER" id="PTHR11783">
    <property type="entry name" value="SULFOTRANSFERASE SULT"/>
    <property type="match status" value="1"/>
</dbReference>
<evidence type="ECO:0000256" key="2">
    <source>
        <dbReference type="ARBA" id="ARBA00022679"/>
    </source>
</evidence>
<dbReference type="AlphaFoldDB" id="A0A1B0DM58"/>
<evidence type="ECO:0000259" key="3">
    <source>
        <dbReference type="Pfam" id="PF00685"/>
    </source>
</evidence>
<name>A0A1B0DM58_PHLPP</name>
<dbReference type="SUPFAM" id="SSF52540">
    <property type="entry name" value="P-loop containing nucleoside triphosphate hydrolases"/>
    <property type="match status" value="1"/>
</dbReference>
<dbReference type="InterPro" id="IPR027417">
    <property type="entry name" value="P-loop_NTPase"/>
</dbReference>
<keyword evidence="5" id="KW-1185">Reference proteome</keyword>
<proteinExistence type="inferred from homology"/>
<keyword evidence="2" id="KW-0808">Transferase</keyword>
<dbReference type="Pfam" id="PF00685">
    <property type="entry name" value="Sulfotransfer_1"/>
    <property type="match status" value="1"/>
</dbReference>
<organism evidence="4 5">
    <name type="scientific">Phlebotomus papatasi</name>
    <name type="common">Sandfly</name>
    <dbReference type="NCBI Taxonomy" id="29031"/>
    <lineage>
        <taxon>Eukaryota</taxon>
        <taxon>Metazoa</taxon>
        <taxon>Ecdysozoa</taxon>
        <taxon>Arthropoda</taxon>
        <taxon>Hexapoda</taxon>
        <taxon>Insecta</taxon>
        <taxon>Pterygota</taxon>
        <taxon>Neoptera</taxon>
        <taxon>Endopterygota</taxon>
        <taxon>Diptera</taxon>
        <taxon>Nematocera</taxon>
        <taxon>Psychodoidea</taxon>
        <taxon>Psychodidae</taxon>
        <taxon>Phlebotomus</taxon>
        <taxon>Phlebotomus</taxon>
    </lineage>
</organism>
<dbReference type="EnsemblMetazoa" id="PPAI009448-RA">
    <property type="protein sequence ID" value="PPAI009448-PA"/>
    <property type="gene ID" value="PPAI009448"/>
</dbReference>
<dbReference type="InterPro" id="IPR000863">
    <property type="entry name" value="Sulfotransferase_dom"/>
</dbReference>
<accession>A0A1B0DM58</accession>
<sequence length="236" mass="28532">MPAKYRTSAQVIENFQVRPDDVWVVTFPKCGTTWTQEMVWQICNDLDYEKGNSTELHERFPFFEYGTIVNEECWDWDRFSFVDQMPSPRFIKSHLSAPLLPKKIWTVKPKLIYVARNVKDVIVSYYHHYKNLQIYRGSFNDFLDIFFNDATIYAPYDSHIIDFWNMRNEDNILFFTYEEMKKNLPNVIRRTAEFLGKCYTDEQITSLADHLSLEKMSSKYYKYLFRHLNHQLLYLR</sequence>
<evidence type="ECO:0000256" key="1">
    <source>
        <dbReference type="ARBA" id="ARBA00005771"/>
    </source>
</evidence>
<protein>
    <recommendedName>
        <fullName evidence="3">Sulfotransferase domain-containing protein</fullName>
    </recommendedName>
</protein>
<evidence type="ECO:0000313" key="5">
    <source>
        <dbReference type="Proteomes" id="UP000092462"/>
    </source>
</evidence>
<dbReference type="VEuPathDB" id="VectorBase:PPAPM1_006655"/>
<reference evidence="4" key="1">
    <citation type="submission" date="2022-08" db="UniProtKB">
        <authorList>
            <consortium name="EnsemblMetazoa"/>
        </authorList>
    </citation>
    <scope>IDENTIFICATION</scope>
    <source>
        <strain evidence="4">Israel</strain>
    </source>
</reference>
<dbReference type="GO" id="GO:0008146">
    <property type="term" value="F:sulfotransferase activity"/>
    <property type="evidence" value="ECO:0007669"/>
    <property type="project" value="InterPro"/>
</dbReference>
<feature type="domain" description="Sulfotransferase" evidence="3">
    <location>
        <begin position="19"/>
        <end position="221"/>
    </location>
</feature>
<evidence type="ECO:0000313" key="4">
    <source>
        <dbReference type="EnsemblMetazoa" id="PPAI009448-PA"/>
    </source>
</evidence>
<comment type="similarity">
    <text evidence="1">Belongs to the sulfotransferase 1 family.</text>
</comment>
<dbReference type="VEuPathDB" id="VectorBase:PPAI009448"/>
<dbReference type="Proteomes" id="UP000092462">
    <property type="component" value="Unassembled WGS sequence"/>
</dbReference>